<dbReference type="InterPro" id="IPR000014">
    <property type="entry name" value="PAS"/>
</dbReference>
<dbReference type="Gene3D" id="3.60.40.10">
    <property type="entry name" value="PPM-type phosphatase domain"/>
    <property type="match status" value="1"/>
</dbReference>
<dbReference type="InterPro" id="IPR036457">
    <property type="entry name" value="PPM-type-like_dom_sf"/>
</dbReference>
<dbReference type="CDD" id="cd16936">
    <property type="entry name" value="HATPase_RsbW-like"/>
    <property type="match status" value="1"/>
</dbReference>
<dbReference type="Gene3D" id="3.30.565.10">
    <property type="entry name" value="Histidine kinase-like ATPase, C-terminal domain"/>
    <property type="match status" value="1"/>
</dbReference>
<dbReference type="Pfam" id="PF08448">
    <property type="entry name" value="PAS_4"/>
    <property type="match status" value="2"/>
</dbReference>
<dbReference type="SUPFAM" id="SSF55781">
    <property type="entry name" value="GAF domain-like"/>
    <property type="match status" value="1"/>
</dbReference>
<dbReference type="InterPro" id="IPR003594">
    <property type="entry name" value="HATPase_dom"/>
</dbReference>
<dbReference type="FunFam" id="3.30.565.10:FF:000028">
    <property type="entry name" value="PAS sensor protein"/>
    <property type="match status" value="1"/>
</dbReference>
<reference evidence="3 4" key="1">
    <citation type="submission" date="2013-12" db="EMBL/GenBank/DDBJ databases">
        <title>Annotated genome of Streptomyces scopuliridis.</title>
        <authorList>
            <person name="Olson J.B."/>
        </authorList>
    </citation>
    <scope>NUCLEOTIDE SEQUENCE [LARGE SCALE GENOMIC DNA]</scope>
    <source>
        <strain evidence="3 4">RB72</strain>
    </source>
</reference>
<dbReference type="SMART" id="SM00091">
    <property type="entry name" value="PAS"/>
    <property type="match status" value="2"/>
</dbReference>
<dbReference type="Gene3D" id="3.30.450.20">
    <property type="entry name" value="PAS domain"/>
    <property type="match status" value="2"/>
</dbReference>
<dbReference type="InterPro" id="IPR035965">
    <property type="entry name" value="PAS-like_dom_sf"/>
</dbReference>
<organism evidence="3 4">
    <name type="scientific">Streptomyces scopuliridis RB72</name>
    <dbReference type="NCBI Taxonomy" id="1440053"/>
    <lineage>
        <taxon>Bacteria</taxon>
        <taxon>Bacillati</taxon>
        <taxon>Actinomycetota</taxon>
        <taxon>Actinomycetes</taxon>
        <taxon>Kitasatosporales</taxon>
        <taxon>Streptomycetaceae</taxon>
        <taxon>Streptomyces</taxon>
    </lineage>
</organism>
<accession>A0A2T7SPR2</accession>
<evidence type="ECO:0000313" key="4">
    <source>
        <dbReference type="Proteomes" id="UP000245992"/>
    </source>
</evidence>
<keyword evidence="1" id="KW-0378">Hydrolase</keyword>
<dbReference type="Pfam" id="PF07228">
    <property type="entry name" value="SpoIIE"/>
    <property type="match status" value="1"/>
</dbReference>
<dbReference type="OrthoDB" id="118142at2"/>
<dbReference type="InterPro" id="IPR001932">
    <property type="entry name" value="PPM-type_phosphatase-like_dom"/>
</dbReference>
<dbReference type="AlphaFoldDB" id="A0A2T7SPR2"/>
<dbReference type="PANTHER" id="PTHR43156:SF2">
    <property type="entry name" value="STAGE II SPORULATION PROTEIN E"/>
    <property type="match status" value="1"/>
</dbReference>
<gene>
    <name evidence="3" type="ORF">Y717_09400</name>
</gene>
<keyword evidence="4" id="KW-1185">Reference proteome</keyword>
<evidence type="ECO:0000256" key="1">
    <source>
        <dbReference type="ARBA" id="ARBA00022801"/>
    </source>
</evidence>
<dbReference type="Proteomes" id="UP000245992">
    <property type="component" value="Unassembled WGS sequence"/>
</dbReference>
<comment type="caution">
    <text evidence="3">The sequence shown here is derived from an EMBL/GenBank/DDBJ whole genome shotgun (WGS) entry which is preliminary data.</text>
</comment>
<dbReference type="PANTHER" id="PTHR43156">
    <property type="entry name" value="STAGE II SPORULATION PROTEIN E-RELATED"/>
    <property type="match status" value="1"/>
</dbReference>
<dbReference type="SUPFAM" id="SSF55874">
    <property type="entry name" value="ATPase domain of HSP90 chaperone/DNA topoisomerase II/histidine kinase"/>
    <property type="match status" value="1"/>
</dbReference>
<dbReference type="InterPro" id="IPR029016">
    <property type="entry name" value="GAF-like_dom_sf"/>
</dbReference>
<dbReference type="GO" id="GO:0016791">
    <property type="term" value="F:phosphatase activity"/>
    <property type="evidence" value="ECO:0007669"/>
    <property type="project" value="TreeGrafter"/>
</dbReference>
<protein>
    <submittedName>
        <fullName evidence="3">Magnesium or manganese-dependent protein phosphatase</fullName>
    </submittedName>
</protein>
<dbReference type="SUPFAM" id="SSF81606">
    <property type="entry name" value="PP2C-like"/>
    <property type="match status" value="1"/>
</dbReference>
<proteinExistence type="predicted"/>
<dbReference type="PROSITE" id="PS50112">
    <property type="entry name" value="PAS"/>
    <property type="match status" value="1"/>
</dbReference>
<feature type="domain" description="PAS" evidence="2">
    <location>
        <begin position="26"/>
        <end position="67"/>
    </location>
</feature>
<name>A0A2T7SPR2_9ACTN</name>
<dbReference type="CDD" id="cd00130">
    <property type="entry name" value="PAS"/>
    <property type="match status" value="1"/>
</dbReference>
<dbReference type="InterPro" id="IPR013656">
    <property type="entry name" value="PAS_4"/>
</dbReference>
<evidence type="ECO:0000259" key="2">
    <source>
        <dbReference type="PROSITE" id="PS50112"/>
    </source>
</evidence>
<dbReference type="STRING" id="1440053.GCA_000718095_00060"/>
<dbReference type="FunFam" id="3.60.40.10:FF:000031">
    <property type="entry name" value="PAS sensor protein"/>
    <property type="match status" value="1"/>
</dbReference>
<dbReference type="InterPro" id="IPR003018">
    <property type="entry name" value="GAF"/>
</dbReference>
<dbReference type="SMART" id="SM00331">
    <property type="entry name" value="PP2C_SIG"/>
    <property type="match status" value="1"/>
</dbReference>
<evidence type="ECO:0000313" key="3">
    <source>
        <dbReference type="EMBL" id="PVE04821.1"/>
    </source>
</evidence>
<dbReference type="InterPro" id="IPR052016">
    <property type="entry name" value="Bact_Sigma-Reg"/>
</dbReference>
<dbReference type="FunFam" id="3.30.450.40:FF:000035">
    <property type="entry name" value="PAS sensor protein"/>
    <property type="match status" value="1"/>
</dbReference>
<dbReference type="NCBIfam" id="TIGR00229">
    <property type="entry name" value="sensory_box"/>
    <property type="match status" value="2"/>
</dbReference>
<dbReference type="Pfam" id="PF13185">
    <property type="entry name" value="GAF_2"/>
    <property type="match status" value="1"/>
</dbReference>
<dbReference type="EMBL" id="AZSP01000380">
    <property type="protein sequence ID" value="PVE04821.1"/>
    <property type="molecule type" value="Genomic_DNA"/>
</dbReference>
<dbReference type="InterPro" id="IPR036890">
    <property type="entry name" value="HATPase_C_sf"/>
</dbReference>
<dbReference type="SUPFAM" id="SSF55785">
    <property type="entry name" value="PYP-like sensor domain (PAS domain)"/>
    <property type="match status" value="2"/>
</dbReference>
<dbReference type="Gene3D" id="3.30.450.40">
    <property type="match status" value="1"/>
</dbReference>
<dbReference type="Pfam" id="PF13581">
    <property type="entry name" value="HATPase_c_2"/>
    <property type="match status" value="1"/>
</dbReference>
<sequence>MDDTRGVASGEIRDISLGGERWATAAVDAEGVIARWSAGAEALLGYRPAEAVGRAVGALLSADPPDSARRALAGGEPWSGRIAAHHRDGGRREVELLAFPLRTGEEGTRWLLAAAASRRPGQNEALMRRAFTESGVPIAIYGADLRLLHANEELCRVIGRTEDDMRALGTGFLPESRTNAEVQRALRKVLSTGEAVTARTFHRASAEKRDRAWALSLAPLKDPAGRVTAIVLTGFEITEEYWAREGLALLNEAGMRIGTTLDVTRTAQELASMPVPRFADFISVDLLDSVLRGDEPTPGPASGEVLMRRVAHCAHAREAPEAATRIGEVASYPEASPPARCLATGRAVLTGPWDPDYHAWMADRGRHGPLPDLGVHSLVAAPLVARGNTLGVALFSRRTHTTTFTEDDLTLAEQLVGRAAVCIDNARRYTRERGTAETLQRSLLPRGLSPQSAVEVATRYLPADSQYGVGGDWFDVIPLSGSRVALVVGDVVGHGIHASATMGRLRTAVRTLADIDLPPDELLTHLDDVVGRLASENTDPVSDEDIGASCLYAVYDPVSRRFCAARAGHPPPALATPDGTVSLLELPGGPPLGLGDLPFESAEFEIPEGSTLVLYTDGLIENRTHDITSSIDGLCEILTHPSPSLESTCDTVLRTLLSPRPEDDVALLVARTRALDASQVVTWNLPAEPALVSDARDHAITQLATWGLEELTFTTELVISELFTNAILHAEGPVQLRLIRDRALTCEVSDTSTTAPHLRRARVYDEGGRGLLLVAQLTDRWGTRQIPSGKAIWAELALPTG</sequence>
<dbReference type="RefSeq" id="WP_030349287.1">
    <property type="nucleotide sequence ID" value="NZ_AZSP01000380.1"/>
</dbReference>